<dbReference type="KEGG" id="dst:VUQ06_02850"/>
<evidence type="ECO:0000313" key="2">
    <source>
        <dbReference type="EMBL" id="XBC50169.1"/>
    </source>
</evidence>
<sequence length="40" mass="4631">MNPETIKGTLEFYAPVIIIIAIIIVAVVIYKKMKNRKNKR</sequence>
<protein>
    <recommendedName>
        <fullName evidence="3">QVPTGV class sortase B protein-sorting domain-containing protein</fullName>
    </recommendedName>
</protein>
<dbReference type="RefSeq" id="WP_347301620.1">
    <property type="nucleotide sequence ID" value="NZ_CP142435.1"/>
</dbReference>
<reference evidence="2" key="1">
    <citation type="submission" date="2023-12" db="EMBL/GenBank/DDBJ databases">
        <title>Dolosigranulum savutii sp. nov. isolated from human upper respiratory samples collected in Botswana.</title>
        <authorList>
            <person name="Kelly M.S."/>
        </authorList>
    </citation>
    <scope>NUCLEOTIDE SEQUENCE</scope>
    <source>
        <strain evidence="2">MSK294</strain>
    </source>
</reference>
<dbReference type="AlphaFoldDB" id="A0AB74U1P8"/>
<accession>A0AB74U1P8</accession>
<name>A0AB74U1P8_9LACT</name>
<keyword evidence="1" id="KW-0472">Membrane</keyword>
<organism evidence="2">
    <name type="scientific">Dolosigranulum savutiense</name>
    <dbReference type="NCBI Taxonomy" id="3110288"/>
    <lineage>
        <taxon>Bacteria</taxon>
        <taxon>Bacillati</taxon>
        <taxon>Bacillota</taxon>
        <taxon>Bacilli</taxon>
        <taxon>Lactobacillales</taxon>
        <taxon>Carnobacteriaceae</taxon>
        <taxon>Dolosigranulum</taxon>
    </lineage>
</organism>
<gene>
    <name evidence="2" type="ORF">VUQ06_02850</name>
</gene>
<keyword evidence="1" id="KW-0812">Transmembrane</keyword>
<evidence type="ECO:0008006" key="3">
    <source>
        <dbReference type="Google" id="ProtNLM"/>
    </source>
</evidence>
<feature type="transmembrane region" description="Helical" evidence="1">
    <location>
        <begin position="12"/>
        <end position="30"/>
    </location>
</feature>
<proteinExistence type="predicted"/>
<keyword evidence="1" id="KW-1133">Transmembrane helix</keyword>
<evidence type="ECO:0000256" key="1">
    <source>
        <dbReference type="SAM" id="Phobius"/>
    </source>
</evidence>
<dbReference type="EMBL" id="CP142435">
    <property type="protein sequence ID" value="XBC50169.1"/>
    <property type="molecule type" value="Genomic_DNA"/>
</dbReference>